<dbReference type="EMBL" id="JADJOT010000004">
    <property type="protein sequence ID" value="MBK7953400.1"/>
    <property type="molecule type" value="Genomic_DNA"/>
</dbReference>
<gene>
    <name evidence="1" type="ORF">IPK02_05180</name>
</gene>
<dbReference type="Proteomes" id="UP000706151">
    <property type="component" value="Unassembled WGS sequence"/>
</dbReference>
<evidence type="ECO:0000313" key="1">
    <source>
        <dbReference type="EMBL" id="MBK7953400.1"/>
    </source>
</evidence>
<accession>A0A935T5K2</accession>
<name>A0A935T5K2_9PROT</name>
<dbReference type="InterPro" id="IPR038493">
    <property type="entry name" value="MqsR_sf"/>
</dbReference>
<dbReference type="Gene3D" id="3.30.2310.40">
    <property type="match status" value="1"/>
</dbReference>
<sequence length="137" mass="15255">MVTFKNLSAYDGDLPADGETRKIDVGPLYDLARIKALTELPDAVNLWTAKARRDVANLAMEPADVGGMIRQLTEHDYRDSEWCDNGKGSCAACDAYALTRDEYVEHAGKSYRMVYFLKFAESRTGKLVLIVSCHTSN</sequence>
<dbReference type="AlphaFoldDB" id="A0A935T5K2"/>
<proteinExistence type="predicted"/>
<evidence type="ECO:0000313" key="2">
    <source>
        <dbReference type="Proteomes" id="UP000706151"/>
    </source>
</evidence>
<reference evidence="1 2" key="1">
    <citation type="submission" date="2020-10" db="EMBL/GenBank/DDBJ databases">
        <title>Connecting structure to function with the recovery of over 1000 high-quality activated sludge metagenome-assembled genomes encoding full-length rRNA genes using long-read sequencing.</title>
        <authorList>
            <person name="Singleton C.M."/>
            <person name="Petriglieri F."/>
            <person name="Kristensen J.M."/>
            <person name="Kirkegaard R.H."/>
            <person name="Michaelsen T.Y."/>
            <person name="Andersen M.H."/>
            <person name="Karst S.M."/>
            <person name="Dueholm M.S."/>
            <person name="Nielsen P.H."/>
            <person name="Albertsen M."/>
        </authorList>
    </citation>
    <scope>NUCLEOTIDE SEQUENCE [LARGE SCALE GENOMIC DNA]</scope>
    <source>
        <strain evidence="1">Fred_18-Q3-R57-64_BAT3C.720</strain>
    </source>
</reference>
<comment type="caution">
    <text evidence="1">The sequence shown here is derived from an EMBL/GenBank/DDBJ whole genome shotgun (WGS) entry which is preliminary data.</text>
</comment>
<protein>
    <submittedName>
        <fullName evidence="1">Type II toxin-antitoxin system MqsR family toxin</fullName>
    </submittedName>
</protein>
<organism evidence="1 2">
    <name type="scientific">Candidatus Accumulibacter affinis</name>
    <dbReference type="NCBI Taxonomy" id="2954384"/>
    <lineage>
        <taxon>Bacteria</taxon>
        <taxon>Pseudomonadati</taxon>
        <taxon>Pseudomonadota</taxon>
        <taxon>Betaproteobacteria</taxon>
        <taxon>Candidatus Accumulibacter</taxon>
    </lineage>
</organism>